<dbReference type="PANTHER" id="PTHR10859">
    <property type="entry name" value="GLYCOSYL TRANSFERASE"/>
    <property type="match status" value="1"/>
</dbReference>
<comment type="similarity">
    <text evidence="3">Belongs to the glycosyltransferase 2 family.</text>
</comment>
<keyword evidence="5" id="KW-0328">Glycosyltransferase</keyword>
<dbReference type="GO" id="GO:0004581">
    <property type="term" value="F:dolichyl-phosphate beta-glucosyltransferase activity"/>
    <property type="evidence" value="ECO:0007669"/>
    <property type="project" value="UniProtKB-EC"/>
</dbReference>
<evidence type="ECO:0000256" key="10">
    <source>
        <dbReference type="ARBA" id="ARBA00022989"/>
    </source>
</evidence>
<dbReference type="InterPro" id="IPR035518">
    <property type="entry name" value="DPG_synthase"/>
</dbReference>
<reference evidence="14 15" key="1">
    <citation type="journal article" date="2016" name="Nat. Commun.">
        <title>Thousands of microbial genomes shed light on interconnected biogeochemical processes in an aquifer system.</title>
        <authorList>
            <person name="Anantharaman K."/>
            <person name="Brown C.T."/>
            <person name="Hug L.A."/>
            <person name="Sharon I."/>
            <person name="Castelle C.J."/>
            <person name="Probst A.J."/>
            <person name="Thomas B.C."/>
            <person name="Singh A."/>
            <person name="Wilkins M.J."/>
            <person name="Karaoz U."/>
            <person name="Brodie E.L."/>
            <person name="Williams K.H."/>
            <person name="Hubbard S.S."/>
            <person name="Banfield J.F."/>
        </authorList>
    </citation>
    <scope>NUCLEOTIDE SEQUENCE [LARGE SCALE GENOMIC DNA]</scope>
</reference>
<feature type="non-terminal residue" evidence="14">
    <location>
        <position position="220"/>
    </location>
</feature>
<dbReference type="PANTHER" id="PTHR10859:SF91">
    <property type="entry name" value="DOLICHYL-PHOSPHATE BETA-GLUCOSYLTRANSFERASE"/>
    <property type="match status" value="1"/>
</dbReference>
<keyword evidence="9" id="KW-0735">Signal-anchor</keyword>
<accession>A0A1F7S2C7</accession>
<keyword evidence="11" id="KW-0472">Membrane</keyword>
<evidence type="ECO:0000256" key="8">
    <source>
        <dbReference type="ARBA" id="ARBA00022824"/>
    </source>
</evidence>
<gene>
    <name evidence="14" type="ORF">A2161_01475</name>
</gene>
<evidence type="ECO:0000256" key="4">
    <source>
        <dbReference type="ARBA" id="ARBA00012583"/>
    </source>
</evidence>
<sequence>MIAEDTHADGKLSPVFLSIVLPAYNEENRIPVTLDKIFSFLHSRRFTWELIIVDDGSIDSTVEVINKSINKVPNARLLENKINRGKGFSVKRGMLAANGDYCLFSDADLSTPIEFVEIFLEYHQQGYDVCIGSRSLPDSNIEIHQPWYREKMGKIFGVLQRIFLLDKIIDSQCGFKSFNRRAAEFIFPRQVTEGFCFDVEILYIAQKHDFKIREIPVTWR</sequence>
<dbReference type="InterPro" id="IPR001173">
    <property type="entry name" value="Glyco_trans_2-like"/>
</dbReference>
<keyword evidence="8" id="KW-0256">Endoplasmic reticulum</keyword>
<keyword evidence="6" id="KW-0808">Transferase</keyword>
<evidence type="ECO:0000256" key="7">
    <source>
        <dbReference type="ARBA" id="ARBA00022692"/>
    </source>
</evidence>
<comment type="caution">
    <text evidence="14">The sequence shown here is derived from an EMBL/GenBank/DDBJ whole genome shotgun (WGS) entry which is preliminary data.</text>
</comment>
<dbReference type="Proteomes" id="UP000179266">
    <property type="component" value="Unassembled WGS sequence"/>
</dbReference>
<keyword evidence="7" id="KW-0812">Transmembrane</keyword>
<evidence type="ECO:0000256" key="6">
    <source>
        <dbReference type="ARBA" id="ARBA00022679"/>
    </source>
</evidence>
<dbReference type="Pfam" id="PF00535">
    <property type="entry name" value="Glycos_transf_2"/>
    <property type="match status" value="1"/>
</dbReference>
<proteinExistence type="inferred from homology"/>
<dbReference type="EC" id="2.4.1.117" evidence="4"/>
<evidence type="ECO:0000256" key="3">
    <source>
        <dbReference type="ARBA" id="ARBA00006739"/>
    </source>
</evidence>
<protein>
    <recommendedName>
        <fullName evidence="4">dolichyl-phosphate beta-glucosyltransferase</fullName>
        <ecNumber evidence="4">2.4.1.117</ecNumber>
    </recommendedName>
</protein>
<feature type="domain" description="Glycosyltransferase 2-like" evidence="13">
    <location>
        <begin position="18"/>
        <end position="185"/>
    </location>
</feature>
<dbReference type="Gene3D" id="3.90.550.10">
    <property type="entry name" value="Spore Coat Polysaccharide Biosynthesis Protein SpsA, Chain A"/>
    <property type="match status" value="1"/>
</dbReference>
<dbReference type="AlphaFoldDB" id="A0A1F7S2C7"/>
<evidence type="ECO:0000256" key="2">
    <source>
        <dbReference type="ARBA" id="ARBA00004922"/>
    </source>
</evidence>
<evidence type="ECO:0000313" key="15">
    <source>
        <dbReference type="Proteomes" id="UP000179266"/>
    </source>
</evidence>
<dbReference type="InterPro" id="IPR029044">
    <property type="entry name" value="Nucleotide-diphossugar_trans"/>
</dbReference>
<evidence type="ECO:0000256" key="9">
    <source>
        <dbReference type="ARBA" id="ARBA00022968"/>
    </source>
</evidence>
<dbReference type="SUPFAM" id="SSF53448">
    <property type="entry name" value="Nucleotide-diphospho-sugar transferases"/>
    <property type="match status" value="1"/>
</dbReference>
<comment type="pathway">
    <text evidence="2">Protein modification; protein glycosylation.</text>
</comment>
<evidence type="ECO:0000256" key="12">
    <source>
        <dbReference type="ARBA" id="ARBA00045097"/>
    </source>
</evidence>
<evidence type="ECO:0000313" key="14">
    <source>
        <dbReference type="EMBL" id="OGL47871.1"/>
    </source>
</evidence>
<evidence type="ECO:0000259" key="13">
    <source>
        <dbReference type="Pfam" id="PF00535"/>
    </source>
</evidence>
<name>A0A1F7S2C7_9BACT</name>
<dbReference type="EMBL" id="MGDD01000053">
    <property type="protein sequence ID" value="OGL47871.1"/>
    <property type="molecule type" value="Genomic_DNA"/>
</dbReference>
<comment type="catalytic activity">
    <reaction evidence="12">
        <text>a di-trans,poly-cis-dolichyl phosphate + UDP-alpha-D-glucose = a di-trans,poly-cis-dolichyl beta-D-glucosyl phosphate + UDP</text>
        <dbReference type="Rhea" id="RHEA:15401"/>
        <dbReference type="Rhea" id="RHEA-COMP:19498"/>
        <dbReference type="Rhea" id="RHEA-COMP:19502"/>
        <dbReference type="ChEBI" id="CHEBI:57525"/>
        <dbReference type="ChEBI" id="CHEBI:57683"/>
        <dbReference type="ChEBI" id="CHEBI:58223"/>
        <dbReference type="ChEBI" id="CHEBI:58885"/>
        <dbReference type="EC" id="2.4.1.117"/>
    </reaction>
    <physiologicalReaction direction="left-to-right" evidence="12">
        <dbReference type="Rhea" id="RHEA:15402"/>
    </physiologicalReaction>
</comment>
<keyword evidence="10" id="KW-1133">Transmembrane helix</keyword>
<evidence type="ECO:0000256" key="11">
    <source>
        <dbReference type="ARBA" id="ARBA00023136"/>
    </source>
</evidence>
<evidence type="ECO:0000256" key="5">
    <source>
        <dbReference type="ARBA" id="ARBA00022676"/>
    </source>
</evidence>
<dbReference type="GO" id="GO:0006487">
    <property type="term" value="P:protein N-linked glycosylation"/>
    <property type="evidence" value="ECO:0007669"/>
    <property type="project" value="TreeGrafter"/>
</dbReference>
<comment type="subcellular location">
    <subcellularLocation>
        <location evidence="1">Endoplasmic reticulum membrane</location>
        <topology evidence="1">Single-pass membrane protein</topology>
    </subcellularLocation>
</comment>
<organism evidence="14 15">
    <name type="scientific">Candidatus Schekmanbacteria bacterium RBG_13_48_7</name>
    <dbReference type="NCBI Taxonomy" id="1817878"/>
    <lineage>
        <taxon>Bacteria</taxon>
        <taxon>Candidatus Schekmaniibacteriota</taxon>
    </lineage>
</organism>
<dbReference type="CDD" id="cd04188">
    <property type="entry name" value="DPG_synthase"/>
    <property type="match status" value="1"/>
</dbReference>
<evidence type="ECO:0000256" key="1">
    <source>
        <dbReference type="ARBA" id="ARBA00004389"/>
    </source>
</evidence>